<evidence type="ECO:0000313" key="8">
    <source>
        <dbReference type="Proteomes" id="UP000295611"/>
    </source>
</evidence>
<evidence type="ECO:0000259" key="5">
    <source>
        <dbReference type="Pfam" id="PF08479"/>
    </source>
</evidence>
<feature type="domain" description="ShlB POTRA" evidence="6">
    <location>
        <begin position="163"/>
        <end position="204"/>
    </location>
</feature>
<sequence>MATRTVLVRARRWCAAIGFGLQPGFVLAEPIALPGSDGRFFLQDNKTHLREEYEALRLRQLQRGGEIRQSPAVSRIAPSDCLPIHALRLAGVTLLSAHELAPLLERHAGCLDGTRLQRLLQRLTGLYVQRGYIAARVLPEIAQDGVMTLHVLEGRVERIEGASPAVRWLFPGMEGKALNIRDLEQGLDQANRLQSSSMRAEVLPGSLLGGSTIRLLTDANEGWHGRLSLDNWGYAATGRRVAGLSVARDNLSGRYDYLSLSMEHSLERARFSRRHSLFYSLPNGYWSYSLFGGQSEYLNTLRLPYATVDLRGRSSQAGLRVDRVLARDHAGIWSMHGQLAHKRVENYFLGSLQTVSSPTLTVVGLGVDYMRLLSAGTLTLEATREQGRPWLGAACAPGGMPQSCFGKWQFGATLRHALPAAGWQLDSRLSAQTSPARLPAVEQLELADSSVVRGFRHNSLAGEKGWGWRNTLQYLASTGDWLWQPRLALDAGGIWQAQEEGGYQWLSGWGVGLKVGRGPLSLDAEYNRPLKQPNAFAGESHQLLLRFAWQF</sequence>
<dbReference type="PIRSF" id="PIRSF029745">
    <property type="entry name" value="FhaC"/>
    <property type="match status" value="1"/>
</dbReference>
<keyword evidence="1" id="KW-1134">Transmembrane beta strand</keyword>
<feature type="domain" description="Polypeptide-transport-associated ShlB-type" evidence="5">
    <location>
        <begin position="82"/>
        <end position="154"/>
    </location>
</feature>
<dbReference type="PANTHER" id="PTHR34597:SF3">
    <property type="entry name" value="OUTER MEMBRANE TRANSPORTER CDIB"/>
    <property type="match status" value="1"/>
</dbReference>
<dbReference type="Pfam" id="PF03865">
    <property type="entry name" value="ShlB"/>
    <property type="match status" value="1"/>
</dbReference>
<dbReference type="GO" id="GO:0098046">
    <property type="term" value="C:type V protein secretion system complex"/>
    <property type="evidence" value="ECO:0007669"/>
    <property type="project" value="TreeGrafter"/>
</dbReference>
<keyword evidence="1" id="KW-0472">Membrane</keyword>
<dbReference type="GO" id="GO:0046819">
    <property type="term" value="P:protein secretion by the type V secretion system"/>
    <property type="evidence" value="ECO:0007669"/>
    <property type="project" value="TreeGrafter"/>
</dbReference>
<evidence type="ECO:0000256" key="2">
    <source>
        <dbReference type="ARBA" id="ARBA00022692"/>
    </source>
</evidence>
<dbReference type="AlphaFoldDB" id="A0A4R7B3D7"/>
<dbReference type="Proteomes" id="UP000295611">
    <property type="component" value="Unassembled WGS sequence"/>
</dbReference>
<evidence type="ECO:0000256" key="3">
    <source>
        <dbReference type="ARBA" id="ARBA00023237"/>
    </source>
</evidence>
<dbReference type="OrthoDB" id="290122at2"/>
<dbReference type="PANTHER" id="PTHR34597">
    <property type="entry name" value="SLR1661 PROTEIN"/>
    <property type="match status" value="1"/>
</dbReference>
<keyword evidence="3" id="KW-0998">Cell outer membrane</keyword>
<dbReference type="EMBL" id="SNZP01000011">
    <property type="protein sequence ID" value="TDR76523.1"/>
    <property type="molecule type" value="Genomic_DNA"/>
</dbReference>
<dbReference type="RefSeq" id="WP_133682253.1">
    <property type="nucleotide sequence ID" value="NZ_SNZP01000011.1"/>
</dbReference>
<dbReference type="InterPro" id="IPR013686">
    <property type="entry name" value="Polypept-transport_assoc_ShlB"/>
</dbReference>
<name>A0A4R7B3D7_9NEIS</name>
<dbReference type="Gene3D" id="2.40.160.50">
    <property type="entry name" value="membrane protein fhac: a member of the omp85/tpsb transporter family"/>
    <property type="match status" value="1"/>
</dbReference>
<reference evidence="7 8" key="1">
    <citation type="submission" date="2019-03" db="EMBL/GenBank/DDBJ databases">
        <title>Genomic Encyclopedia of Type Strains, Phase III (KMG-III): the genomes of soil and plant-associated and newly described type strains.</title>
        <authorList>
            <person name="Whitman W."/>
        </authorList>
    </citation>
    <scope>NUCLEOTIDE SEQUENCE [LARGE SCALE GENOMIC DNA]</scope>
    <source>
        <strain evidence="7 8">CECT 8976</strain>
    </source>
</reference>
<proteinExistence type="predicted"/>
<protein>
    <submittedName>
        <fullName evidence="7">Hemolysin activation/secretion protein</fullName>
    </submittedName>
</protein>
<dbReference type="Pfam" id="PF17287">
    <property type="entry name" value="POTRA_3"/>
    <property type="match status" value="1"/>
</dbReference>
<comment type="caution">
    <text evidence="7">The sequence shown here is derived from an EMBL/GenBank/DDBJ whole genome shotgun (WGS) entry which is preliminary data.</text>
</comment>
<organism evidence="7 8">
    <name type="scientific">Paludibacterium purpuratum</name>
    <dbReference type="NCBI Taxonomy" id="1144873"/>
    <lineage>
        <taxon>Bacteria</taxon>
        <taxon>Pseudomonadati</taxon>
        <taxon>Pseudomonadota</taxon>
        <taxon>Betaproteobacteria</taxon>
        <taxon>Neisseriales</taxon>
        <taxon>Chromobacteriaceae</taxon>
        <taxon>Paludibacterium</taxon>
    </lineage>
</organism>
<evidence type="ECO:0000259" key="4">
    <source>
        <dbReference type="Pfam" id="PF03865"/>
    </source>
</evidence>
<accession>A0A4R7B3D7</accession>
<evidence type="ECO:0000313" key="7">
    <source>
        <dbReference type="EMBL" id="TDR76523.1"/>
    </source>
</evidence>
<keyword evidence="8" id="KW-1185">Reference proteome</keyword>
<dbReference type="InterPro" id="IPR051544">
    <property type="entry name" value="TPS_OM_transporter"/>
</dbReference>
<dbReference type="Pfam" id="PF08479">
    <property type="entry name" value="POTRA_2"/>
    <property type="match status" value="1"/>
</dbReference>
<dbReference type="Gene3D" id="3.10.20.310">
    <property type="entry name" value="membrane protein fhac"/>
    <property type="match status" value="1"/>
</dbReference>
<dbReference type="GO" id="GO:0008320">
    <property type="term" value="F:protein transmembrane transporter activity"/>
    <property type="evidence" value="ECO:0007669"/>
    <property type="project" value="TreeGrafter"/>
</dbReference>
<feature type="domain" description="Haemolysin activator HlyB C-terminal" evidence="4">
    <location>
        <begin position="209"/>
        <end position="514"/>
    </location>
</feature>
<evidence type="ECO:0000256" key="1">
    <source>
        <dbReference type="ARBA" id="ARBA00022452"/>
    </source>
</evidence>
<dbReference type="InterPro" id="IPR027282">
    <property type="entry name" value="TPS"/>
</dbReference>
<evidence type="ECO:0000259" key="6">
    <source>
        <dbReference type="Pfam" id="PF17287"/>
    </source>
</evidence>
<dbReference type="InterPro" id="IPR035251">
    <property type="entry name" value="ShlB_POTRA"/>
</dbReference>
<keyword evidence="2" id="KW-0812">Transmembrane</keyword>
<gene>
    <name evidence="7" type="ORF">DFP86_111106</name>
</gene>
<dbReference type="InterPro" id="IPR005565">
    <property type="entry name" value="Hemolysn_activator_HlyB_C"/>
</dbReference>